<dbReference type="EMBL" id="JBJQND010000014">
    <property type="protein sequence ID" value="KAL3855772.1"/>
    <property type="molecule type" value="Genomic_DNA"/>
</dbReference>
<accession>A0ABD3V5G1</accession>
<sequence>MDTRDAFLKISNVRNGDFVLREVMRSVNAHDGNQKSTLVLLFGWYKATPAAVDKYCELYHNKGYDVLFIPGYAKYFLWPRNCETVVDHLLNYILLICGVYERFLIHAFSIGAYMYTVLLKVMYERPQTFDVVRLKICAIVFDSLTFGSLQRMSNGIANGLTQNRVARVAIPWIMVLFYGLSYPWTIPFFTSHIELFKTRPLPVMTLMFYCRNDPMSDWEELEKMIENWKKMGIQVTAKGWDKSVHAANIVHHRNEYVQVLHDFLQKLEANLPKARL</sequence>
<reference evidence="3 4" key="1">
    <citation type="submission" date="2024-11" db="EMBL/GenBank/DDBJ databases">
        <title>Chromosome-level genome assembly of the freshwater bivalve Anodonta woodiana.</title>
        <authorList>
            <person name="Chen X."/>
        </authorList>
    </citation>
    <scope>NUCLEOTIDE SEQUENCE [LARGE SCALE GENOMIC DNA]</scope>
    <source>
        <strain evidence="3">MN2024</strain>
        <tissue evidence="3">Gills</tissue>
    </source>
</reference>
<comment type="caution">
    <text evidence="3">The sequence shown here is derived from an EMBL/GenBank/DDBJ whole genome shotgun (WGS) entry which is preliminary data.</text>
</comment>
<dbReference type="Gene3D" id="3.40.50.1820">
    <property type="entry name" value="alpha/beta hydrolase"/>
    <property type="match status" value="1"/>
</dbReference>
<evidence type="ECO:0000313" key="3">
    <source>
        <dbReference type="EMBL" id="KAL3855772.1"/>
    </source>
</evidence>
<feature type="transmembrane region" description="Helical" evidence="1">
    <location>
        <begin position="169"/>
        <end position="189"/>
    </location>
</feature>
<organism evidence="3 4">
    <name type="scientific">Sinanodonta woodiana</name>
    <name type="common">Chinese pond mussel</name>
    <name type="synonym">Anodonta woodiana</name>
    <dbReference type="NCBI Taxonomy" id="1069815"/>
    <lineage>
        <taxon>Eukaryota</taxon>
        <taxon>Metazoa</taxon>
        <taxon>Spiralia</taxon>
        <taxon>Lophotrochozoa</taxon>
        <taxon>Mollusca</taxon>
        <taxon>Bivalvia</taxon>
        <taxon>Autobranchia</taxon>
        <taxon>Heteroconchia</taxon>
        <taxon>Palaeoheterodonta</taxon>
        <taxon>Unionida</taxon>
        <taxon>Unionoidea</taxon>
        <taxon>Unionidae</taxon>
        <taxon>Unioninae</taxon>
        <taxon>Sinanodonta</taxon>
    </lineage>
</organism>
<dbReference type="InterPro" id="IPR008547">
    <property type="entry name" value="DUF829_TMEM53"/>
</dbReference>
<gene>
    <name evidence="2" type="ORF">ACJMK2_014969</name>
    <name evidence="3" type="ORF">ACJMK2_014972</name>
</gene>
<proteinExistence type="predicted"/>
<dbReference type="EMBL" id="JBJQND010000014">
    <property type="protein sequence ID" value="KAL3855767.1"/>
    <property type="molecule type" value="Genomic_DNA"/>
</dbReference>
<keyword evidence="1" id="KW-1133">Transmembrane helix</keyword>
<dbReference type="SUPFAM" id="SSF53474">
    <property type="entry name" value="alpha/beta-Hydrolases"/>
    <property type="match status" value="1"/>
</dbReference>
<keyword evidence="1" id="KW-0472">Membrane</keyword>
<dbReference type="Pfam" id="PF05705">
    <property type="entry name" value="DUF829"/>
    <property type="match status" value="1"/>
</dbReference>
<keyword evidence="1" id="KW-0812">Transmembrane</keyword>
<keyword evidence="4" id="KW-1185">Reference proteome</keyword>
<dbReference type="PANTHER" id="PTHR20908">
    <property type="entry name" value="LD15586P"/>
    <property type="match status" value="1"/>
</dbReference>
<protein>
    <recommendedName>
        <fullName evidence="5">Transmembrane protein 53</fullName>
    </recommendedName>
</protein>
<evidence type="ECO:0000256" key="1">
    <source>
        <dbReference type="SAM" id="Phobius"/>
    </source>
</evidence>
<dbReference type="InterPro" id="IPR029058">
    <property type="entry name" value="AB_hydrolase_fold"/>
</dbReference>
<dbReference type="PANTHER" id="PTHR20908:SF4">
    <property type="entry name" value="SI:DKEY-5I3.5"/>
    <property type="match status" value="1"/>
</dbReference>
<evidence type="ECO:0000313" key="4">
    <source>
        <dbReference type="Proteomes" id="UP001634394"/>
    </source>
</evidence>
<dbReference type="AlphaFoldDB" id="A0ABD3V5G1"/>
<dbReference type="Proteomes" id="UP001634394">
    <property type="component" value="Unassembled WGS sequence"/>
</dbReference>
<evidence type="ECO:0008006" key="5">
    <source>
        <dbReference type="Google" id="ProtNLM"/>
    </source>
</evidence>
<name>A0ABD3V5G1_SINWO</name>
<evidence type="ECO:0000313" key="2">
    <source>
        <dbReference type="EMBL" id="KAL3855767.1"/>
    </source>
</evidence>